<dbReference type="Gene3D" id="3.40.50.720">
    <property type="entry name" value="NAD(P)-binding Rossmann-like Domain"/>
    <property type="match status" value="1"/>
</dbReference>
<evidence type="ECO:0000313" key="4">
    <source>
        <dbReference type="EMBL" id="NKC04868.1"/>
    </source>
</evidence>
<dbReference type="CDD" id="cd08946">
    <property type="entry name" value="SDR_e"/>
    <property type="match status" value="1"/>
</dbReference>
<protein>
    <submittedName>
        <fullName evidence="4">NAD(P)-dependent oxidoreductase</fullName>
    </submittedName>
</protein>
<evidence type="ECO:0000313" key="5">
    <source>
        <dbReference type="Proteomes" id="UP000704467"/>
    </source>
</evidence>
<keyword evidence="5" id="KW-1185">Reference proteome</keyword>
<dbReference type="Pfam" id="PF01370">
    <property type="entry name" value="Epimerase"/>
    <property type="match status" value="1"/>
</dbReference>
<name>A0ABX1DQY1_9HYPH</name>
<gene>
    <name evidence="4" type="ORF">HED55_21770</name>
</gene>
<proteinExistence type="inferred from homology"/>
<evidence type="ECO:0000256" key="2">
    <source>
        <dbReference type="ARBA" id="ARBA00007637"/>
    </source>
</evidence>
<evidence type="ECO:0000259" key="3">
    <source>
        <dbReference type="Pfam" id="PF01370"/>
    </source>
</evidence>
<reference evidence="4 5" key="1">
    <citation type="submission" date="2020-03" db="EMBL/GenBank/DDBJ databases">
        <title>Whole genome sequencing of clinical and environmental type strains of Ochrobactrum.</title>
        <authorList>
            <person name="Dharne M."/>
        </authorList>
    </citation>
    <scope>NUCLEOTIDE SEQUENCE [LARGE SCALE GENOMIC DNA]</scope>
    <source>
        <strain evidence="4 5">CIP 109452</strain>
    </source>
</reference>
<dbReference type="Proteomes" id="UP000704467">
    <property type="component" value="Unassembled WGS sequence"/>
</dbReference>
<dbReference type="EMBL" id="JAAVLN010000003">
    <property type="protein sequence ID" value="NKC04868.1"/>
    <property type="molecule type" value="Genomic_DNA"/>
</dbReference>
<comment type="similarity">
    <text evidence="2">Belongs to the NAD(P)-dependent epimerase/dehydratase family.</text>
</comment>
<organism evidence="4 5">
    <name type="scientific">Brucella haematophila</name>
    <dbReference type="NCBI Taxonomy" id="419474"/>
    <lineage>
        <taxon>Bacteria</taxon>
        <taxon>Pseudomonadati</taxon>
        <taxon>Pseudomonadota</taxon>
        <taxon>Alphaproteobacteria</taxon>
        <taxon>Hyphomicrobiales</taxon>
        <taxon>Brucellaceae</taxon>
        <taxon>Brucella/Ochrobactrum group</taxon>
        <taxon>Brucella</taxon>
    </lineage>
</organism>
<sequence>MTRVLITGGAGFLGGWILKALKAQGHDVRIFDRTSDRRILREIVGSEAEHVEWYQGDITDAEAVKAAAKDCASIVHLAALLTPACKNDPVLGATVNLIGTLNVFEAAKANGIERVAYASSAAVFGPDDGMTPHPVSQYGAFKLACEGSARAYWYDAGIASIGLRPTVVYGPGRESGLTAGPTLACREAVRGNAYTIGYSGPQDMVFVADVAAAFAAAATRSYDGAHAFSLGGACKDLSDVIRAIRSEIPGAEIDFSGDPVPMAPNIAETDNERLLGAIPVTSLRDGIAQTIAHYRSMEG</sequence>
<dbReference type="PANTHER" id="PTHR43000">
    <property type="entry name" value="DTDP-D-GLUCOSE 4,6-DEHYDRATASE-RELATED"/>
    <property type="match status" value="1"/>
</dbReference>
<dbReference type="InterPro" id="IPR036291">
    <property type="entry name" value="NAD(P)-bd_dom_sf"/>
</dbReference>
<feature type="domain" description="NAD-dependent epimerase/dehydratase" evidence="3">
    <location>
        <begin position="4"/>
        <end position="228"/>
    </location>
</feature>
<dbReference type="InterPro" id="IPR001509">
    <property type="entry name" value="Epimerase_deHydtase"/>
</dbReference>
<comment type="pathway">
    <text evidence="1">Bacterial outer membrane biogenesis; LPS O-antigen biosynthesis.</text>
</comment>
<accession>A0ABX1DQY1</accession>
<comment type="caution">
    <text evidence="4">The sequence shown here is derived from an EMBL/GenBank/DDBJ whole genome shotgun (WGS) entry which is preliminary data.</text>
</comment>
<evidence type="ECO:0000256" key="1">
    <source>
        <dbReference type="ARBA" id="ARBA00005125"/>
    </source>
</evidence>
<dbReference type="SUPFAM" id="SSF51735">
    <property type="entry name" value="NAD(P)-binding Rossmann-fold domains"/>
    <property type="match status" value="1"/>
</dbReference>